<keyword evidence="1" id="KW-1133">Transmembrane helix</keyword>
<reference evidence="2" key="1">
    <citation type="journal article" date="2021" name="ISME J.">
        <title>Mercury methylation by metabolically versatile and cosmopolitan marine bacteria.</title>
        <authorList>
            <person name="Lin H."/>
            <person name="Ascher D.B."/>
            <person name="Myung Y."/>
            <person name="Lamborg C.H."/>
            <person name="Hallam S.J."/>
            <person name="Gionfriddo C.M."/>
            <person name="Holt K.E."/>
            <person name="Moreau J.W."/>
        </authorList>
    </citation>
    <scope>NUCLEOTIDE SEQUENCE</scope>
    <source>
        <strain evidence="2">SI075_bin30</strain>
    </source>
</reference>
<proteinExistence type="predicted"/>
<dbReference type="AlphaFoldDB" id="A0A8T5GGF3"/>
<accession>A0A8T5GGF3</accession>
<sequence>MNRRGLMFTLEVMIAIIILAIAMGVVLTGNNSEIENQNLVNLSNQSKRITAVYFNENYVNTTGDLIVCGDYFEYFLGSILRSSICEGYT</sequence>
<keyword evidence="1" id="KW-0812">Transmembrane</keyword>
<comment type="caution">
    <text evidence="2">The sequence shown here is derived from an EMBL/GenBank/DDBJ whole genome shotgun (WGS) entry which is preliminary data.</text>
</comment>
<protein>
    <submittedName>
        <fullName evidence="2">Uncharacterized protein</fullName>
    </submittedName>
</protein>
<gene>
    <name evidence="2" type="ORF">HON47_04440</name>
</gene>
<evidence type="ECO:0000313" key="2">
    <source>
        <dbReference type="EMBL" id="MBT4870798.1"/>
    </source>
</evidence>
<feature type="transmembrane region" description="Helical" evidence="1">
    <location>
        <begin position="6"/>
        <end position="27"/>
    </location>
</feature>
<dbReference type="EMBL" id="JABJNZ010000057">
    <property type="protein sequence ID" value="MBT4870798.1"/>
    <property type="molecule type" value="Genomic_DNA"/>
</dbReference>
<keyword evidence="1" id="KW-0472">Membrane</keyword>
<organism evidence="2 3">
    <name type="scientific">Candidatus Iainarchaeum sp</name>
    <dbReference type="NCBI Taxonomy" id="3101447"/>
    <lineage>
        <taxon>Archaea</taxon>
        <taxon>Candidatus Iainarchaeota</taxon>
        <taxon>Candidatus Iainarchaeia</taxon>
        <taxon>Candidatus Iainarchaeales</taxon>
        <taxon>Candidatus Iainarchaeaceae</taxon>
        <taxon>Candidatus Iainarchaeum</taxon>
    </lineage>
</organism>
<dbReference type="Proteomes" id="UP000722459">
    <property type="component" value="Unassembled WGS sequence"/>
</dbReference>
<evidence type="ECO:0000313" key="3">
    <source>
        <dbReference type="Proteomes" id="UP000722459"/>
    </source>
</evidence>
<name>A0A8T5GGF3_9ARCH</name>
<evidence type="ECO:0000256" key="1">
    <source>
        <dbReference type="SAM" id="Phobius"/>
    </source>
</evidence>